<dbReference type="EMBL" id="LIAE01006155">
    <property type="protein sequence ID" value="PAV92546.1"/>
    <property type="molecule type" value="Genomic_DNA"/>
</dbReference>
<dbReference type="SUPFAM" id="SSF101125">
    <property type="entry name" value="Colicin D immunity protein"/>
    <property type="match status" value="1"/>
</dbReference>
<feature type="domain" description="Colicin D immunity protein" evidence="1">
    <location>
        <begin position="1"/>
        <end position="86"/>
    </location>
</feature>
<dbReference type="Gene3D" id="1.20.120.650">
    <property type="entry name" value="Colicin D"/>
    <property type="match status" value="1"/>
</dbReference>
<dbReference type="InterPro" id="IPR015287">
    <property type="entry name" value="Colicin_D_immunity_dom"/>
</dbReference>
<dbReference type="Proteomes" id="UP000218231">
    <property type="component" value="Unassembled WGS sequence"/>
</dbReference>
<dbReference type="GO" id="GO:0030153">
    <property type="term" value="P:bacteriocin immunity"/>
    <property type="evidence" value="ECO:0007669"/>
    <property type="project" value="InterPro"/>
</dbReference>
<organism evidence="2 3">
    <name type="scientific">Diploscapter pachys</name>
    <dbReference type="NCBI Taxonomy" id="2018661"/>
    <lineage>
        <taxon>Eukaryota</taxon>
        <taxon>Metazoa</taxon>
        <taxon>Ecdysozoa</taxon>
        <taxon>Nematoda</taxon>
        <taxon>Chromadorea</taxon>
        <taxon>Rhabditida</taxon>
        <taxon>Rhabditina</taxon>
        <taxon>Rhabditomorpha</taxon>
        <taxon>Rhabditoidea</taxon>
        <taxon>Rhabditidae</taxon>
        <taxon>Diploscapter</taxon>
    </lineage>
</organism>
<protein>
    <recommendedName>
        <fullName evidence="1">Colicin D immunity protein domain-containing protein</fullName>
    </recommendedName>
</protein>
<sequence length="90" mass="10501">MSMDLIDLAKSFIRSEITADNFEAQFFEIWYQKGTSGLLAQDTQEIKDCLYELFDFAERYTSDADKKDYELDQETLSSEINKTLTRCGFL</sequence>
<dbReference type="AlphaFoldDB" id="A0A2A2M270"/>
<evidence type="ECO:0000259" key="1">
    <source>
        <dbReference type="Pfam" id="PF09204"/>
    </source>
</evidence>
<reference evidence="2 3" key="1">
    <citation type="journal article" date="2017" name="Curr. Biol.">
        <title>Genome architecture and evolution of a unichromosomal asexual nematode.</title>
        <authorList>
            <person name="Fradin H."/>
            <person name="Zegar C."/>
            <person name="Gutwein M."/>
            <person name="Lucas J."/>
            <person name="Kovtun M."/>
            <person name="Corcoran D."/>
            <person name="Baugh L.R."/>
            <person name="Kiontke K."/>
            <person name="Gunsalus K."/>
            <person name="Fitch D.H."/>
            <person name="Piano F."/>
        </authorList>
    </citation>
    <scope>NUCLEOTIDE SEQUENCE [LARGE SCALE GENOMIC DNA]</scope>
    <source>
        <strain evidence="2">PF1309</strain>
    </source>
</reference>
<evidence type="ECO:0000313" key="2">
    <source>
        <dbReference type="EMBL" id="PAV92546.1"/>
    </source>
</evidence>
<comment type="caution">
    <text evidence="2">The sequence shown here is derived from an EMBL/GenBank/DDBJ whole genome shotgun (WGS) entry which is preliminary data.</text>
</comment>
<dbReference type="Pfam" id="PF09204">
    <property type="entry name" value="Colicin_immun"/>
    <property type="match status" value="1"/>
</dbReference>
<name>A0A2A2M270_9BILA</name>
<dbReference type="InterPro" id="IPR036471">
    <property type="entry name" value="Colicin_D_sf"/>
</dbReference>
<gene>
    <name evidence="2" type="ORF">WR25_18260</name>
</gene>
<proteinExistence type="predicted"/>
<accession>A0A2A2M270</accession>
<keyword evidence="3" id="KW-1185">Reference proteome</keyword>
<evidence type="ECO:0000313" key="3">
    <source>
        <dbReference type="Proteomes" id="UP000218231"/>
    </source>
</evidence>
<dbReference type="GO" id="GO:0015643">
    <property type="term" value="F:toxic substance binding"/>
    <property type="evidence" value="ECO:0007669"/>
    <property type="project" value="InterPro"/>
</dbReference>